<evidence type="ECO:0000256" key="2">
    <source>
        <dbReference type="SAM" id="Phobius"/>
    </source>
</evidence>
<evidence type="ECO:0000259" key="3">
    <source>
        <dbReference type="Pfam" id="PF03703"/>
    </source>
</evidence>
<evidence type="ECO:0000313" key="4">
    <source>
        <dbReference type="EMBL" id="RNE67473.1"/>
    </source>
</evidence>
<dbReference type="PANTHER" id="PTHR34473:SF3">
    <property type="entry name" value="TRANSMEMBRANE PROTEIN-RELATED"/>
    <property type="match status" value="1"/>
</dbReference>
<keyword evidence="2" id="KW-0472">Membrane</keyword>
<proteinExistence type="predicted"/>
<keyword evidence="2" id="KW-0812">Transmembrane</keyword>
<feature type="transmembrane region" description="Helical" evidence="2">
    <location>
        <begin position="50"/>
        <end position="73"/>
    </location>
</feature>
<gene>
    <name evidence="4" type="ORF">EEJ31_01095</name>
</gene>
<name>A0A3M8LPS0_9MICO</name>
<evidence type="ECO:0000313" key="5">
    <source>
        <dbReference type="Proteomes" id="UP000279859"/>
    </source>
</evidence>
<dbReference type="EMBL" id="RDSR01000001">
    <property type="protein sequence ID" value="RNE67473.1"/>
    <property type="molecule type" value="Genomic_DNA"/>
</dbReference>
<dbReference type="AlphaFoldDB" id="A0A3M8LPS0"/>
<feature type="transmembrane region" description="Helical" evidence="2">
    <location>
        <begin position="79"/>
        <end position="97"/>
    </location>
</feature>
<evidence type="ECO:0000256" key="1">
    <source>
        <dbReference type="SAM" id="MobiDB-lite"/>
    </source>
</evidence>
<dbReference type="InterPro" id="IPR005182">
    <property type="entry name" value="YdbS-like_PH"/>
</dbReference>
<accession>A0A3M8LPS0</accession>
<feature type="domain" description="YdbS-like PH" evidence="3">
    <location>
        <begin position="103"/>
        <end position="179"/>
    </location>
</feature>
<organism evidence="4 5">
    <name type="scientific">Cryobacterium tepidiphilum</name>
    <dbReference type="NCBI Taxonomy" id="2486026"/>
    <lineage>
        <taxon>Bacteria</taxon>
        <taxon>Bacillati</taxon>
        <taxon>Actinomycetota</taxon>
        <taxon>Actinomycetes</taxon>
        <taxon>Micrococcales</taxon>
        <taxon>Microbacteriaceae</taxon>
        <taxon>Cryobacterium</taxon>
    </lineage>
</organism>
<feature type="region of interest" description="Disordered" evidence="1">
    <location>
        <begin position="1"/>
        <end position="31"/>
    </location>
</feature>
<dbReference type="OrthoDB" id="7364633at2"/>
<sequence>MGDGQAGQAQADQAQADPHSAEPLAPAPADGPRLELPAVGEWKRVSPKYVVVEVVGTLLFGVAACAAAAVLWLVADQQWAIYPGAVIAVGVLVTVALEPRRVRSIGYQLRDDDLLFRRGIMFQRFVAVPYGRMQLVDITRGPVARWLGLADLKFVTAAAATGVAIPGLPEAEADLLRDRLVELAESRRAGL</sequence>
<feature type="compositionally biased region" description="Low complexity" evidence="1">
    <location>
        <begin position="1"/>
        <end position="17"/>
    </location>
</feature>
<keyword evidence="5" id="KW-1185">Reference proteome</keyword>
<reference evidence="4 5" key="1">
    <citation type="submission" date="2018-11" db="EMBL/GenBank/DDBJ databases">
        <title>Cryobacterium sp. nov., isolated from rhizosphere soil of lettuce.</title>
        <authorList>
            <person name="Wang Y."/>
        </authorList>
    </citation>
    <scope>NUCLEOTIDE SEQUENCE [LARGE SCALE GENOMIC DNA]</scope>
    <source>
        <strain evidence="4 5">NEAU-85</strain>
    </source>
</reference>
<protein>
    <submittedName>
        <fullName evidence="4">PH domain-containing protein</fullName>
    </submittedName>
</protein>
<dbReference type="PANTHER" id="PTHR34473">
    <property type="entry name" value="UPF0699 TRANSMEMBRANE PROTEIN YDBS"/>
    <property type="match status" value="1"/>
</dbReference>
<keyword evidence="2" id="KW-1133">Transmembrane helix</keyword>
<dbReference type="Pfam" id="PF03703">
    <property type="entry name" value="bPH_2"/>
    <property type="match status" value="1"/>
</dbReference>
<comment type="caution">
    <text evidence="4">The sequence shown here is derived from an EMBL/GenBank/DDBJ whole genome shotgun (WGS) entry which is preliminary data.</text>
</comment>
<dbReference type="Proteomes" id="UP000279859">
    <property type="component" value="Unassembled WGS sequence"/>
</dbReference>